<proteinExistence type="predicted"/>
<protein>
    <submittedName>
        <fullName evidence="1">Uncharacterized protein</fullName>
    </submittedName>
</protein>
<sequence length="176" mass="20242">MTTFATSKPLESFTNPTISFNPSTLTLTPLSIDNILPMVDIFKSKSFTEPDFPRLAYLCPQLFSTNFDPTDFTPVFVFLATEESLEFCLQPTLDYLRRLGMKNLSSPSNLNAYLLNTRDERLREKIGFLKSIGFPNEEAARACFRLPAMFGYSIDNNMWSKFMYLVDKRKIGVWKN</sequence>
<organism evidence="1 2">
    <name type="scientific">Lithocarpus litseifolius</name>
    <dbReference type="NCBI Taxonomy" id="425828"/>
    <lineage>
        <taxon>Eukaryota</taxon>
        <taxon>Viridiplantae</taxon>
        <taxon>Streptophyta</taxon>
        <taxon>Embryophyta</taxon>
        <taxon>Tracheophyta</taxon>
        <taxon>Spermatophyta</taxon>
        <taxon>Magnoliopsida</taxon>
        <taxon>eudicotyledons</taxon>
        <taxon>Gunneridae</taxon>
        <taxon>Pentapetalae</taxon>
        <taxon>rosids</taxon>
        <taxon>fabids</taxon>
        <taxon>Fagales</taxon>
        <taxon>Fagaceae</taxon>
        <taxon>Lithocarpus</taxon>
    </lineage>
</organism>
<dbReference type="InterPro" id="IPR038538">
    <property type="entry name" value="MTERF_sf"/>
</dbReference>
<dbReference type="EMBL" id="JAZDWU010000010">
    <property type="protein sequence ID" value="KAK9988143.1"/>
    <property type="molecule type" value="Genomic_DNA"/>
</dbReference>
<dbReference type="AlphaFoldDB" id="A0AAW2BS08"/>
<name>A0AAW2BS08_9ROSI</name>
<reference evidence="1 2" key="1">
    <citation type="submission" date="2024-01" db="EMBL/GenBank/DDBJ databases">
        <title>A telomere-to-telomere, gap-free genome of sweet tea (Lithocarpus litseifolius).</title>
        <authorList>
            <person name="Zhou J."/>
        </authorList>
    </citation>
    <scope>NUCLEOTIDE SEQUENCE [LARGE SCALE GENOMIC DNA]</scope>
    <source>
        <strain evidence="1">Zhou-2022a</strain>
        <tissue evidence="1">Leaf</tissue>
    </source>
</reference>
<dbReference type="Gene3D" id="1.25.70.10">
    <property type="entry name" value="Transcription termination factor 3, mitochondrial"/>
    <property type="match status" value="1"/>
</dbReference>
<comment type="caution">
    <text evidence="1">The sequence shown here is derived from an EMBL/GenBank/DDBJ whole genome shotgun (WGS) entry which is preliminary data.</text>
</comment>
<keyword evidence="2" id="KW-1185">Reference proteome</keyword>
<gene>
    <name evidence="1" type="ORF">SO802_028382</name>
</gene>
<evidence type="ECO:0000313" key="2">
    <source>
        <dbReference type="Proteomes" id="UP001459277"/>
    </source>
</evidence>
<accession>A0AAW2BS08</accession>
<dbReference type="Proteomes" id="UP001459277">
    <property type="component" value="Unassembled WGS sequence"/>
</dbReference>
<evidence type="ECO:0000313" key="1">
    <source>
        <dbReference type="EMBL" id="KAK9988143.1"/>
    </source>
</evidence>